<reference evidence="1 2" key="1">
    <citation type="submission" date="2014-08" db="EMBL/GenBank/DDBJ databases">
        <title>Chaperone-usher fimbriae in a diverse selection of Gallibacterium genomes.</title>
        <authorList>
            <person name="Kudirkiene E."/>
            <person name="Bager R.J."/>
            <person name="Johnson T.J."/>
            <person name="Bojesen A.M."/>
        </authorList>
    </citation>
    <scope>NUCLEOTIDE SEQUENCE [LARGE SCALE GENOMIC DNA]</scope>
    <source>
        <strain evidence="1 2">CCM5974</strain>
    </source>
</reference>
<dbReference type="STRING" id="155515.JP36_10225"/>
<evidence type="ECO:0000313" key="2">
    <source>
        <dbReference type="Proteomes" id="UP000030539"/>
    </source>
</evidence>
<dbReference type="Pfam" id="PF08873">
    <property type="entry name" value="Phage_Mu_Gp37"/>
    <property type="match status" value="1"/>
</dbReference>
<evidence type="ECO:0000313" key="1">
    <source>
        <dbReference type="EMBL" id="KGQ36495.1"/>
    </source>
</evidence>
<dbReference type="RefSeq" id="WP_039174323.1">
    <property type="nucleotide sequence ID" value="NZ_JPXX01000029.1"/>
</dbReference>
<name>A0A0A2Y1K5_9PAST</name>
<accession>A0A0A2Y1K5</accession>
<dbReference type="eggNOG" id="COG5003">
    <property type="taxonomic scope" value="Bacteria"/>
</dbReference>
<proteinExistence type="predicted"/>
<dbReference type="AlphaFoldDB" id="A0A0A2Y1K5"/>
<evidence type="ECO:0008006" key="3">
    <source>
        <dbReference type="Google" id="ProtNLM"/>
    </source>
</evidence>
<dbReference type="InterPro" id="IPR014972">
    <property type="entry name" value="Phage_Mu_Gp37"/>
</dbReference>
<protein>
    <recommendedName>
        <fullName evidence="3">Mu-like prophage protein gp37</fullName>
    </recommendedName>
</protein>
<sequence length="213" mass="23884">MITQIEQALINRLARGLGKLTYRVDSYHGELDDATIDVRRLPAVLVTYGGSRIERASVSARGHRHKSTDTFVAIVMVRSLRSNQAARQGGVAKFEVGANQLVYAVLRLLTNQTLDNLVEPIKPVAVRTLFNHMELQKERLTAYAVEFEVCYSIQPPLEDGEYPQPTDDPTHPDYLFNVYDGELTPPHYLERITGVITAPEATTGFDIKTETKK</sequence>
<dbReference type="Gene3D" id="3.30.2000.10">
    <property type="entry name" value="Phage tail protein-like"/>
    <property type="match status" value="1"/>
</dbReference>
<dbReference type="EMBL" id="JPXX01000029">
    <property type="protein sequence ID" value="KGQ36495.1"/>
    <property type="molecule type" value="Genomic_DNA"/>
</dbReference>
<gene>
    <name evidence="1" type="ORF">JP36_10225</name>
</gene>
<comment type="caution">
    <text evidence="1">The sequence shown here is derived from an EMBL/GenBank/DDBJ whole genome shotgun (WGS) entry which is preliminary data.</text>
</comment>
<dbReference type="InterPro" id="IPR038042">
    <property type="entry name" value="Gp37-like"/>
</dbReference>
<dbReference type="Proteomes" id="UP000030539">
    <property type="component" value="Unassembled WGS sequence"/>
</dbReference>
<organism evidence="1 2">
    <name type="scientific">Gallibacterium genomosp. 1</name>
    <dbReference type="NCBI Taxonomy" id="155515"/>
    <lineage>
        <taxon>Bacteria</taxon>
        <taxon>Pseudomonadati</taxon>
        <taxon>Pseudomonadota</taxon>
        <taxon>Gammaproteobacteria</taxon>
        <taxon>Pasteurellales</taxon>
        <taxon>Pasteurellaceae</taxon>
        <taxon>Gallibacterium</taxon>
    </lineage>
</organism>